<dbReference type="AlphaFoldDB" id="A0A511DMH9"/>
<reference evidence="3 4" key="1">
    <citation type="submission" date="2019-07" db="EMBL/GenBank/DDBJ databases">
        <title>Whole genome shotgun sequence of Pseudonocardia sulfidoxydans NBRC 16205.</title>
        <authorList>
            <person name="Hosoyama A."/>
            <person name="Uohara A."/>
            <person name="Ohji S."/>
            <person name="Ichikawa N."/>
        </authorList>
    </citation>
    <scope>NUCLEOTIDE SEQUENCE [LARGE SCALE GENOMIC DNA]</scope>
    <source>
        <strain evidence="3 4">NBRC 16205</strain>
    </source>
</reference>
<dbReference type="Pfam" id="PF26572">
    <property type="entry name" value="DUF8185"/>
    <property type="match status" value="1"/>
</dbReference>
<organism evidence="3 4">
    <name type="scientific">Pseudonocardia sulfidoxydans NBRC 16205</name>
    <dbReference type="NCBI Taxonomy" id="1223511"/>
    <lineage>
        <taxon>Bacteria</taxon>
        <taxon>Bacillati</taxon>
        <taxon>Actinomycetota</taxon>
        <taxon>Actinomycetes</taxon>
        <taxon>Pseudonocardiales</taxon>
        <taxon>Pseudonocardiaceae</taxon>
        <taxon>Pseudonocardia</taxon>
    </lineage>
</organism>
<evidence type="ECO:0000259" key="1">
    <source>
        <dbReference type="Pfam" id="PF26035"/>
    </source>
</evidence>
<feature type="domain" description="DUF8010" evidence="1">
    <location>
        <begin position="16"/>
        <end position="105"/>
    </location>
</feature>
<dbReference type="InterPro" id="IPR058498">
    <property type="entry name" value="DUF8185"/>
</dbReference>
<dbReference type="InterPro" id="IPR058323">
    <property type="entry name" value="DUF8010"/>
</dbReference>
<evidence type="ECO:0000313" key="3">
    <source>
        <dbReference type="EMBL" id="GEL26016.1"/>
    </source>
</evidence>
<accession>A0A511DMH9</accession>
<proteinExistence type="predicted"/>
<comment type="caution">
    <text evidence="3">The sequence shown here is derived from an EMBL/GenBank/DDBJ whole genome shotgun (WGS) entry which is preliminary data.</text>
</comment>
<protein>
    <submittedName>
        <fullName evidence="3">Uncharacterized protein</fullName>
    </submittedName>
</protein>
<feature type="domain" description="DUF8185" evidence="2">
    <location>
        <begin position="111"/>
        <end position="223"/>
    </location>
</feature>
<sequence length="231" mass="24129">MRAAPTEPQRGSAMSALSLADPSERDDLGAFTARVVRLEQTALVRLHSRGDKLTAWAATPFDVLATRSVRGTCEPAELTVPAQSLLTSLAVERGETVDLGPGMGLWDGEVPPADGWALVDDVPAAELEKLTERGLALAREHAGPLGPPASLLDQTVLTVDNGSGPPVRIPMRCLFALSGMGFLGGADTGAESGTDGVPVVRVSATGSWLRIDARFGAVVRRRVTALPLFAS</sequence>
<gene>
    <name evidence="3" type="ORF">PSU4_49700</name>
</gene>
<name>A0A511DMH9_9PSEU</name>
<dbReference type="Pfam" id="PF26035">
    <property type="entry name" value="DUF8010"/>
    <property type="match status" value="1"/>
</dbReference>
<dbReference type="Proteomes" id="UP000321685">
    <property type="component" value="Unassembled WGS sequence"/>
</dbReference>
<evidence type="ECO:0000313" key="4">
    <source>
        <dbReference type="Proteomes" id="UP000321685"/>
    </source>
</evidence>
<keyword evidence="4" id="KW-1185">Reference proteome</keyword>
<dbReference type="EMBL" id="BJVJ01000071">
    <property type="protein sequence ID" value="GEL26016.1"/>
    <property type="molecule type" value="Genomic_DNA"/>
</dbReference>
<evidence type="ECO:0000259" key="2">
    <source>
        <dbReference type="Pfam" id="PF26572"/>
    </source>
</evidence>